<dbReference type="Pfam" id="PF14737">
    <property type="entry name" value="DUF4470"/>
    <property type="match status" value="1"/>
</dbReference>
<dbReference type="Proteomes" id="UP000799778">
    <property type="component" value="Unassembled WGS sequence"/>
</dbReference>
<reference evidence="3" key="1">
    <citation type="journal article" date="2020" name="Stud. Mycol.">
        <title>101 Dothideomycetes genomes: a test case for predicting lifestyles and emergence of pathogens.</title>
        <authorList>
            <person name="Haridas S."/>
            <person name="Albert R."/>
            <person name="Binder M."/>
            <person name="Bloem J."/>
            <person name="Labutti K."/>
            <person name="Salamov A."/>
            <person name="Andreopoulos B."/>
            <person name="Baker S."/>
            <person name="Barry K."/>
            <person name="Bills G."/>
            <person name="Bluhm B."/>
            <person name="Cannon C."/>
            <person name="Castanera R."/>
            <person name="Culley D."/>
            <person name="Daum C."/>
            <person name="Ezra D."/>
            <person name="Gonzalez J."/>
            <person name="Henrissat B."/>
            <person name="Kuo A."/>
            <person name="Liang C."/>
            <person name="Lipzen A."/>
            <person name="Lutzoni F."/>
            <person name="Magnuson J."/>
            <person name="Mondo S."/>
            <person name="Nolan M."/>
            <person name="Ohm R."/>
            <person name="Pangilinan J."/>
            <person name="Park H.-J."/>
            <person name="Ramirez L."/>
            <person name="Alfaro M."/>
            <person name="Sun H."/>
            <person name="Tritt A."/>
            <person name="Yoshinaga Y."/>
            <person name="Zwiers L.-H."/>
            <person name="Turgeon B."/>
            <person name="Goodwin S."/>
            <person name="Spatafora J."/>
            <person name="Crous P."/>
            <person name="Grigoriev I."/>
        </authorList>
    </citation>
    <scope>NUCLEOTIDE SEQUENCE</scope>
    <source>
        <strain evidence="3">CBS 175.79</strain>
    </source>
</reference>
<sequence>MDGTASLNNETPGDRARKRGNELFLSRDYRAAIKEYQKAADLAPEDYRPWWNMSAAHFELGHYEPATASAQKALHLPQLLDEAAKQKIRVRLAKAYLYLKNHQEARIVIKSMPAGDDQQELERAANEAEKSEVAFKHCWAAKERSVRRLPHYKPLIRDVPIFFSMGHDQATALYDPLLLGLAEKGETLAYLFGGIGDARNLFQTLVPIPWLEHASKRKHSFHFTINDIKPEVFARDLLFFILLDEVANEIPPKYLKIKPGEKNKEVDDLELSFTATRNLTTIFYAYAAQLMPPNVWEHLLATIQVAIDALQDSKDYPTMIAVLESWRTDVPATYSVHDFLQSRNTRLRTQMDFAQRFGMQVTDFQMPSPEGCEADITDYRASGFLKPPKEMMTPDLQEILDSEYRSPGLKKHVADQWKINSTLVDLQYLRQGGIDLDPGNDVAEIEDGLYGATMWRAPKNSSKIYDLVYHFFVSVAKGLAQIRERLVVEAISGDITEVIEGIRFGLLKERNTTFPRKYDRIHLSNIPDYTGGSLFKYVHALPLLKEKFSSFVCSTNLRNGTKFPTREHFDNECALISDVITVERVFRATANRIERLESVLIPDMDKATPGAGPETPFVGWKYWAVQPSHRSRELPKLISRSDMENWVYGLFMKIVLATHSPDNNDIEQIYSPLNISILFRILHTVWSTKYPAHWLADILATILNNQVRTTARPARSYPLSIKQTEKTFSPRFTYNDEEIQIGKKFPSKYMDLSPFLAEFRTLATLWLAELPFGLTVPASLPSPNDINQYSAVLTSQSWRGETKAPAFVLLLAKSSAHAALRRNHARSDGNLDYRAALLPDEKGLKGEDVDEFRRNCAVITVWQWSMNKKQAKFWLDSKEVERMKEDDWEIMVLRTDNWQTCTTPEKLHEKLRKEDEWTGLDG</sequence>
<name>A0A6A5Y0Z6_9PLEO</name>
<dbReference type="SUPFAM" id="SSF48452">
    <property type="entry name" value="TPR-like"/>
    <property type="match status" value="1"/>
</dbReference>
<feature type="repeat" description="TPR" evidence="1">
    <location>
        <begin position="13"/>
        <end position="46"/>
    </location>
</feature>
<dbReference type="EMBL" id="ML978067">
    <property type="protein sequence ID" value="KAF2019225.1"/>
    <property type="molecule type" value="Genomic_DNA"/>
</dbReference>
<dbReference type="RefSeq" id="XP_033387564.1">
    <property type="nucleotide sequence ID" value="XM_033533622.1"/>
</dbReference>
<dbReference type="InterPro" id="IPR027974">
    <property type="entry name" value="DUF4470"/>
</dbReference>
<keyword evidence="4" id="KW-1185">Reference proteome</keyword>
<dbReference type="Gene3D" id="1.25.40.10">
    <property type="entry name" value="Tetratricopeptide repeat domain"/>
    <property type="match status" value="1"/>
</dbReference>
<dbReference type="GeneID" id="54291019"/>
<dbReference type="OrthoDB" id="3788392at2759"/>
<evidence type="ECO:0000256" key="1">
    <source>
        <dbReference type="PROSITE-ProRule" id="PRU00339"/>
    </source>
</evidence>
<organism evidence="3 4">
    <name type="scientific">Aaosphaeria arxii CBS 175.79</name>
    <dbReference type="NCBI Taxonomy" id="1450172"/>
    <lineage>
        <taxon>Eukaryota</taxon>
        <taxon>Fungi</taxon>
        <taxon>Dikarya</taxon>
        <taxon>Ascomycota</taxon>
        <taxon>Pezizomycotina</taxon>
        <taxon>Dothideomycetes</taxon>
        <taxon>Pleosporomycetidae</taxon>
        <taxon>Pleosporales</taxon>
        <taxon>Pleosporales incertae sedis</taxon>
        <taxon>Aaosphaeria</taxon>
    </lineage>
</organism>
<proteinExistence type="predicted"/>
<accession>A0A6A5Y0Z6</accession>
<evidence type="ECO:0000313" key="3">
    <source>
        <dbReference type="EMBL" id="KAF2019225.1"/>
    </source>
</evidence>
<evidence type="ECO:0000259" key="2">
    <source>
        <dbReference type="Pfam" id="PF14737"/>
    </source>
</evidence>
<feature type="domain" description="DUF4470" evidence="2">
    <location>
        <begin position="166"/>
        <end position="248"/>
    </location>
</feature>
<dbReference type="InterPro" id="IPR019734">
    <property type="entry name" value="TPR_rpt"/>
</dbReference>
<gene>
    <name evidence="3" type="ORF">BU24DRAFT_489229</name>
</gene>
<dbReference type="AlphaFoldDB" id="A0A6A5Y0Z6"/>
<dbReference type="InterPro" id="IPR011990">
    <property type="entry name" value="TPR-like_helical_dom_sf"/>
</dbReference>
<protein>
    <recommendedName>
        <fullName evidence="2">DUF4470 domain-containing protein</fullName>
    </recommendedName>
</protein>
<evidence type="ECO:0000313" key="4">
    <source>
        <dbReference type="Proteomes" id="UP000799778"/>
    </source>
</evidence>
<keyword evidence="1" id="KW-0802">TPR repeat</keyword>
<dbReference type="PROSITE" id="PS50005">
    <property type="entry name" value="TPR"/>
    <property type="match status" value="1"/>
</dbReference>